<dbReference type="SUPFAM" id="SSF54637">
    <property type="entry name" value="Thioesterase/thiol ester dehydrase-isomerase"/>
    <property type="match status" value="1"/>
</dbReference>
<dbReference type="OrthoDB" id="2831072at2759"/>
<evidence type="ECO:0000259" key="4">
    <source>
        <dbReference type="Pfam" id="PF03061"/>
    </source>
</evidence>
<dbReference type="InterPro" id="IPR039298">
    <property type="entry name" value="ACOT13"/>
</dbReference>
<organism evidence="5 6">
    <name type="scientific">Fistulina hepatica ATCC 64428</name>
    <dbReference type="NCBI Taxonomy" id="1128425"/>
    <lineage>
        <taxon>Eukaryota</taxon>
        <taxon>Fungi</taxon>
        <taxon>Dikarya</taxon>
        <taxon>Basidiomycota</taxon>
        <taxon>Agaricomycotina</taxon>
        <taxon>Agaricomycetes</taxon>
        <taxon>Agaricomycetidae</taxon>
        <taxon>Agaricales</taxon>
        <taxon>Fistulinaceae</taxon>
        <taxon>Fistulina</taxon>
    </lineage>
</organism>
<dbReference type="InterPro" id="IPR029069">
    <property type="entry name" value="HotDog_dom_sf"/>
</dbReference>
<dbReference type="InterPro" id="IPR003736">
    <property type="entry name" value="PAAI_dom"/>
</dbReference>
<dbReference type="Pfam" id="PF03061">
    <property type="entry name" value="4HBT"/>
    <property type="match status" value="1"/>
</dbReference>
<dbReference type="NCBIfam" id="TIGR00369">
    <property type="entry name" value="unchar_dom_1"/>
    <property type="match status" value="1"/>
</dbReference>
<dbReference type="PANTHER" id="PTHR21660:SF1">
    <property type="entry name" value="ACYL-COENZYME A THIOESTERASE 13"/>
    <property type="match status" value="1"/>
</dbReference>
<protein>
    <recommendedName>
        <fullName evidence="4">Thioesterase domain-containing protein</fullName>
    </recommendedName>
</protein>
<proteinExistence type="inferred from homology"/>
<evidence type="ECO:0000256" key="2">
    <source>
        <dbReference type="ARBA" id="ARBA00022801"/>
    </source>
</evidence>
<dbReference type="AlphaFoldDB" id="A0A0D7AGV8"/>
<dbReference type="EMBL" id="KN881675">
    <property type="protein sequence ID" value="KIY50667.1"/>
    <property type="molecule type" value="Genomic_DNA"/>
</dbReference>
<evidence type="ECO:0000256" key="1">
    <source>
        <dbReference type="ARBA" id="ARBA00008324"/>
    </source>
</evidence>
<comment type="similarity">
    <text evidence="1">Belongs to the thioesterase PaaI family.</text>
</comment>
<dbReference type="InterPro" id="IPR006683">
    <property type="entry name" value="Thioestr_dom"/>
</dbReference>
<evidence type="ECO:0000256" key="3">
    <source>
        <dbReference type="SAM" id="MobiDB-lite"/>
    </source>
</evidence>
<reference evidence="5 6" key="1">
    <citation type="journal article" date="2015" name="Fungal Genet. Biol.">
        <title>Evolution of novel wood decay mechanisms in Agaricales revealed by the genome sequences of Fistulina hepatica and Cylindrobasidium torrendii.</title>
        <authorList>
            <person name="Floudas D."/>
            <person name="Held B.W."/>
            <person name="Riley R."/>
            <person name="Nagy L.G."/>
            <person name="Koehler G."/>
            <person name="Ransdell A.S."/>
            <person name="Younus H."/>
            <person name="Chow J."/>
            <person name="Chiniquy J."/>
            <person name="Lipzen A."/>
            <person name="Tritt A."/>
            <person name="Sun H."/>
            <person name="Haridas S."/>
            <person name="LaButti K."/>
            <person name="Ohm R.A."/>
            <person name="Kues U."/>
            <person name="Blanchette R.A."/>
            <person name="Grigoriev I.V."/>
            <person name="Minto R.E."/>
            <person name="Hibbett D.S."/>
        </authorList>
    </citation>
    <scope>NUCLEOTIDE SEQUENCE [LARGE SCALE GENOMIC DNA]</scope>
    <source>
        <strain evidence="5 6">ATCC 64428</strain>
    </source>
</reference>
<sequence length="222" mass="23457">MATANTSAPRYASSSSASSSSLSGSDALCTAFARKCSSSSGAWIDPASLPEHTCYLSQMKGNAPDYVKQLNYNTYCSYGVGDKDSFGYAVGQSVKFTDVDIDRKREKHGRLEATTVAEVLVTKNMLNGAGMLHGGCVAYLIDNTPLVVLGIVNNVNGVGVTQAMNIVFHSPAPLGTRLKIISTSVALGGRIMTARCEIMNSNSGRVVASAFVNKMQPLPSRM</sequence>
<dbReference type="Gene3D" id="3.10.129.10">
    <property type="entry name" value="Hotdog Thioesterase"/>
    <property type="match status" value="1"/>
</dbReference>
<evidence type="ECO:0000313" key="6">
    <source>
        <dbReference type="Proteomes" id="UP000054144"/>
    </source>
</evidence>
<keyword evidence="6" id="KW-1185">Reference proteome</keyword>
<gene>
    <name evidence="5" type="ORF">FISHEDRAFT_38928</name>
</gene>
<keyword evidence="2" id="KW-0378">Hydrolase</keyword>
<dbReference type="PANTHER" id="PTHR21660">
    <property type="entry name" value="THIOESTERASE SUPERFAMILY MEMBER-RELATED"/>
    <property type="match status" value="1"/>
</dbReference>
<name>A0A0D7AGV8_9AGAR</name>
<feature type="compositionally biased region" description="Low complexity" evidence="3">
    <location>
        <begin position="7"/>
        <end position="22"/>
    </location>
</feature>
<dbReference type="GO" id="GO:0047617">
    <property type="term" value="F:fatty acyl-CoA hydrolase activity"/>
    <property type="evidence" value="ECO:0007669"/>
    <property type="project" value="InterPro"/>
</dbReference>
<evidence type="ECO:0000313" key="5">
    <source>
        <dbReference type="EMBL" id="KIY50667.1"/>
    </source>
</evidence>
<dbReference type="CDD" id="cd03443">
    <property type="entry name" value="PaaI_thioesterase"/>
    <property type="match status" value="1"/>
</dbReference>
<dbReference type="Proteomes" id="UP000054144">
    <property type="component" value="Unassembled WGS sequence"/>
</dbReference>
<accession>A0A0D7AGV8</accession>
<feature type="region of interest" description="Disordered" evidence="3">
    <location>
        <begin position="1"/>
        <end position="22"/>
    </location>
</feature>
<feature type="domain" description="Thioesterase" evidence="4">
    <location>
        <begin position="130"/>
        <end position="204"/>
    </location>
</feature>